<dbReference type="Proteomes" id="UP000702209">
    <property type="component" value="Unassembled WGS sequence"/>
</dbReference>
<name>A0ABS0CSM3_9NOCA</name>
<evidence type="ECO:0000313" key="3">
    <source>
        <dbReference type="Proteomes" id="UP000702209"/>
    </source>
</evidence>
<comment type="caution">
    <text evidence="2">The sequence shown here is derived from an EMBL/GenBank/DDBJ whole genome shotgun (WGS) entry which is preliminary data.</text>
</comment>
<evidence type="ECO:0000256" key="1">
    <source>
        <dbReference type="SAM" id="Phobius"/>
    </source>
</evidence>
<sequence length="151" mass="15900">MTSAIPAPIAIPLIAFVALVAVGRLVLLRHTAVDRLHNRAMLWGVATLILLERGIAPQIGSLLHQLSMGTLLMAVVNLYGAAKLWAGADSATALVRQRAYDSAGLAASRAGTPLAEGEDGVPTQISGHPAGELNTRRVGRKRCRQASLIRP</sequence>
<dbReference type="EMBL" id="JADLQX010000012">
    <property type="protein sequence ID" value="MBF6299306.1"/>
    <property type="molecule type" value="Genomic_DNA"/>
</dbReference>
<keyword evidence="1" id="KW-0812">Transmembrane</keyword>
<feature type="transmembrane region" description="Helical" evidence="1">
    <location>
        <begin position="6"/>
        <end position="28"/>
    </location>
</feature>
<reference evidence="2 3" key="1">
    <citation type="submission" date="2020-10" db="EMBL/GenBank/DDBJ databases">
        <title>Identification of Nocardia species via Next-generation sequencing and recognition of intraspecies genetic diversity.</title>
        <authorList>
            <person name="Li P."/>
            <person name="Li P."/>
            <person name="Lu B."/>
        </authorList>
    </citation>
    <scope>NUCLEOTIDE SEQUENCE [LARGE SCALE GENOMIC DNA]</scope>
    <source>
        <strain evidence="2 3">BJ06-0157</strain>
    </source>
</reference>
<organism evidence="2 3">
    <name type="scientific">Nocardia amamiensis</name>
    <dbReference type="NCBI Taxonomy" id="404578"/>
    <lineage>
        <taxon>Bacteria</taxon>
        <taxon>Bacillati</taxon>
        <taxon>Actinomycetota</taxon>
        <taxon>Actinomycetes</taxon>
        <taxon>Mycobacteriales</taxon>
        <taxon>Nocardiaceae</taxon>
        <taxon>Nocardia</taxon>
    </lineage>
</organism>
<keyword evidence="1" id="KW-0472">Membrane</keyword>
<accession>A0ABS0CSM3</accession>
<keyword evidence="3" id="KW-1185">Reference proteome</keyword>
<evidence type="ECO:0000313" key="2">
    <source>
        <dbReference type="EMBL" id="MBF6299306.1"/>
    </source>
</evidence>
<protein>
    <submittedName>
        <fullName evidence="2">Uncharacterized protein</fullName>
    </submittedName>
</protein>
<keyword evidence="1" id="KW-1133">Transmembrane helix</keyword>
<feature type="transmembrane region" description="Helical" evidence="1">
    <location>
        <begin position="62"/>
        <end position="80"/>
    </location>
</feature>
<dbReference type="RefSeq" id="WP_195130588.1">
    <property type="nucleotide sequence ID" value="NZ_JADLQX010000012.1"/>
</dbReference>
<feature type="transmembrane region" description="Helical" evidence="1">
    <location>
        <begin position="40"/>
        <end position="56"/>
    </location>
</feature>
<gene>
    <name evidence="2" type="ORF">IU459_17400</name>
</gene>
<proteinExistence type="predicted"/>